<evidence type="ECO:0000313" key="3">
    <source>
        <dbReference type="EMBL" id="GEO87922.1"/>
    </source>
</evidence>
<dbReference type="SUPFAM" id="SSF52540">
    <property type="entry name" value="P-loop containing nucleoside triphosphate hydrolases"/>
    <property type="match status" value="2"/>
</dbReference>
<reference evidence="3 4" key="1">
    <citation type="submission" date="2019-07" db="EMBL/GenBank/DDBJ databases">
        <title>Whole genome shotgun sequence of Aeromicrobium flavum NBRC 107625.</title>
        <authorList>
            <person name="Hosoyama A."/>
            <person name="Uohara A."/>
            <person name="Ohji S."/>
            <person name="Ichikawa N."/>
        </authorList>
    </citation>
    <scope>NUCLEOTIDE SEQUENCE [LARGE SCALE GENOMIC DNA]</scope>
    <source>
        <strain evidence="3 4">NBRC 107625</strain>
    </source>
</reference>
<dbReference type="Proteomes" id="UP000321769">
    <property type="component" value="Unassembled WGS sequence"/>
</dbReference>
<dbReference type="OrthoDB" id="4524286at2"/>
<name>A0A512HR37_9ACTN</name>
<evidence type="ECO:0000259" key="2">
    <source>
        <dbReference type="Pfam" id="PF08751"/>
    </source>
</evidence>
<dbReference type="Gene3D" id="2.30.30.940">
    <property type="match status" value="1"/>
</dbReference>
<dbReference type="InterPro" id="IPR014862">
    <property type="entry name" value="TrwC"/>
</dbReference>
<dbReference type="CDD" id="cd17933">
    <property type="entry name" value="DEXSc_RecD-like"/>
    <property type="match status" value="1"/>
</dbReference>
<dbReference type="Pfam" id="PF13604">
    <property type="entry name" value="AAA_30"/>
    <property type="match status" value="1"/>
</dbReference>
<dbReference type="Gene3D" id="3.40.50.300">
    <property type="entry name" value="P-loop containing nucleotide triphosphate hydrolases"/>
    <property type="match status" value="2"/>
</dbReference>
<dbReference type="AlphaFoldDB" id="A0A512HR37"/>
<evidence type="ECO:0000313" key="4">
    <source>
        <dbReference type="Proteomes" id="UP000321769"/>
    </source>
</evidence>
<dbReference type="SUPFAM" id="SSF55464">
    <property type="entry name" value="Origin of replication-binding domain, RBD-like"/>
    <property type="match status" value="1"/>
</dbReference>
<dbReference type="CDD" id="cd18809">
    <property type="entry name" value="SF1_C_RecD"/>
    <property type="match status" value="1"/>
</dbReference>
<protein>
    <recommendedName>
        <fullName evidence="2">TrwC relaxase domain-containing protein</fullName>
    </recommendedName>
</protein>
<dbReference type="Pfam" id="PF08751">
    <property type="entry name" value="TrwC"/>
    <property type="match status" value="1"/>
</dbReference>
<feature type="compositionally biased region" description="Polar residues" evidence="1">
    <location>
        <begin position="1169"/>
        <end position="1183"/>
    </location>
</feature>
<evidence type="ECO:0000256" key="1">
    <source>
        <dbReference type="SAM" id="MobiDB-lite"/>
    </source>
</evidence>
<keyword evidence="4" id="KW-1185">Reference proteome</keyword>
<accession>A0A512HR37</accession>
<dbReference type="InterPro" id="IPR027417">
    <property type="entry name" value="P-loop_NTPase"/>
</dbReference>
<dbReference type="EMBL" id="BJZQ01000001">
    <property type="protein sequence ID" value="GEO87922.1"/>
    <property type="molecule type" value="Genomic_DNA"/>
</dbReference>
<feature type="region of interest" description="Disordered" evidence="1">
    <location>
        <begin position="1160"/>
        <end position="1183"/>
    </location>
</feature>
<gene>
    <name evidence="3" type="ORF">AFL01nite_02490</name>
</gene>
<organism evidence="3 4">
    <name type="scientific">Aeromicrobium flavum</name>
    <dbReference type="NCBI Taxonomy" id="416568"/>
    <lineage>
        <taxon>Bacteria</taxon>
        <taxon>Bacillati</taxon>
        <taxon>Actinomycetota</taxon>
        <taxon>Actinomycetes</taxon>
        <taxon>Propionibacteriales</taxon>
        <taxon>Nocardioidaceae</taxon>
        <taxon>Aeromicrobium</taxon>
    </lineage>
</organism>
<comment type="caution">
    <text evidence="3">The sequence shown here is derived from an EMBL/GenBank/DDBJ whole genome shotgun (WGS) entry which is preliminary data.</text>
</comment>
<feature type="domain" description="TrwC relaxase" evidence="2">
    <location>
        <begin position="10"/>
        <end position="367"/>
    </location>
</feature>
<sequence>MTVSMKVMSAGDGYKYLLKSVVTGDGSRNLSTPMTRYYTEVGTPPGRWIGSGLHALGDGHIAAGDPVSEEQLALLLGLGRDPVNGDQLGRPYRQFTSSTKRIADRVADLSPSLTDTQREEAVSAITAEEHEIEQRRAVAGFDFTFSVPKSLSVLWGVSDAGTQALIVEAHHEAVRETLDLIEREVAATRTGSSNGSGAVAQVDVVGLIAAAFDHWDSRLGDPQLHTHVVVSNKVKTAGDGRWRSLDSRALHAATVAISEHYNAVLADRITRTFGLEWEARGRGKDRNPSWELSAVSDRLVREFSGRARMIEVEKDRLVGEYEEAHGRRPTRTTVIRLRAQATLSTRPIKQIRSLADLTRGWRTRAERTLGQSPSEWTRQITKTVRRSPGLRADDVDVELLTTLGRSVVDVVSQKRSTWAHWNLWAEASRQTMGWRFATAEDRETVLARVVNAAEASSLAITPPEFTSSPTPFRRADGTSRFRPQHSTVFTSTELLAAEDRLLSRAESRTAPTVSAEVVAHTCRGKHHGNLLSDEQAAALTRIATSGRRVDLLIGPAGAGKTTAMHALRRAWQAEHGRASVVGLAPSAAAAKVLADDLDIECENTAKWLHENTRDRAEFRAGQLVIIDEATLAGTLSLDRLTGLAEAAGAKVLLVGDWAQLQSVDAGGAFNLLAKRRDNPPELTEVHRFSHAWEKIASLELRRGHAPAIATYIRHGRVHEGSTAGMLEAAYAAWRRDIAAGRSSVLVTDANQAVVELNTRARVERILDGDTEAGAEVRLSDGTDASAGDLVITRANDRRLAADGGWVRNGDRWRVLAVGHDGSLRVERIDQPRRSRVTLPAAYVSEHVNLGYAVTAHRAQGLTVDSAHVVVGSSTTRENLYVSMTRGRHTNTAYVALDQPDDTHIPPDPDDVSARTVLFGVLQHSGAELSAHQMVEAEQDRWTSIAQLAAEYETIAAVAQHDRWVDLIRRSGLSYEQVVKVIESDSFGPLIAELRRAEADRFDVDVLLPRLVRRRSLDDAEDVGAVLVSRSRHATAQRPRRGSAPDLIAGLLPAARGPMDEDMNTALTERERLIESRSRSLAETAVGRNEPWLAKLGDRPNDPTQGAQWLKAASTVAAYRERWSIEGLSILGHARSDLQRLEAIHASSAIRHARAIAEYARSSPARASGPVTSVGTAPINSASP</sequence>
<dbReference type="NCBIfam" id="NF041492">
    <property type="entry name" value="MobF"/>
    <property type="match status" value="1"/>
</dbReference>
<proteinExistence type="predicted"/>
<dbReference type="RefSeq" id="WP_146825274.1">
    <property type="nucleotide sequence ID" value="NZ_BAAAYQ010000001.1"/>
</dbReference>